<reference evidence="1" key="1">
    <citation type="submission" date="2022-04" db="EMBL/GenBank/DDBJ databases">
        <title>Chromosome-scale genome assembly of Holotrichia oblita Faldermann.</title>
        <authorList>
            <person name="Rongchong L."/>
        </authorList>
    </citation>
    <scope>NUCLEOTIDE SEQUENCE</scope>
    <source>
        <strain evidence="1">81SQS9</strain>
    </source>
</reference>
<dbReference type="Proteomes" id="UP001056778">
    <property type="component" value="Chromosome 8"/>
</dbReference>
<sequence>MLTRLPQAYLFLNVITFFTIEIKAIYNSECSISINQDLTDARHPLLIQTTLGKPEFVLPTVDDKIILKQNDEIELFCPNSFNASSKDNLRKVICDKGKFILNGSIVRFSTLTCPKPLKDVARYTGKKCLRDYEEFEIGYEYKNDFLTLITGCFDKTKQNTLYTISTISRMINGKKYTHPRKSFWTQGSFYRGVSVDNVYKRNNQRIAINSQLGLDRDSRIYITEDDQKYYLARGHLAPKADFIYGPQQDITFYFLNAVPQWNLLNTGNWKILEDDLRRFASIRGIDLKIVTGTSEIFSLPYNFTQQSVELFLNTQTSTKTIPIPKFIWKVAYHEVSSKGVAFVGVNNPFLKEDFNEYTICRNICRKLNYIHINLNYVKNGYVYCCEVGDLIKTVSTIPITSVSGLLT</sequence>
<keyword evidence="1" id="KW-0378">Hydrolase</keyword>
<keyword evidence="1" id="KW-0255">Endonuclease</keyword>
<name>A0ACB9SNU4_HOLOL</name>
<protein>
    <submittedName>
        <fullName evidence="1">Endonuclease related</fullName>
    </submittedName>
</protein>
<keyword evidence="2" id="KW-1185">Reference proteome</keyword>
<comment type="caution">
    <text evidence="1">The sequence shown here is derived from an EMBL/GenBank/DDBJ whole genome shotgun (WGS) entry which is preliminary data.</text>
</comment>
<proteinExistence type="predicted"/>
<dbReference type="EMBL" id="CM043022">
    <property type="protein sequence ID" value="KAI4457003.1"/>
    <property type="molecule type" value="Genomic_DNA"/>
</dbReference>
<gene>
    <name evidence="1" type="ORF">MML48_8g00015794</name>
</gene>
<organism evidence="1 2">
    <name type="scientific">Holotrichia oblita</name>
    <name type="common">Chafer beetle</name>
    <dbReference type="NCBI Taxonomy" id="644536"/>
    <lineage>
        <taxon>Eukaryota</taxon>
        <taxon>Metazoa</taxon>
        <taxon>Ecdysozoa</taxon>
        <taxon>Arthropoda</taxon>
        <taxon>Hexapoda</taxon>
        <taxon>Insecta</taxon>
        <taxon>Pterygota</taxon>
        <taxon>Neoptera</taxon>
        <taxon>Endopterygota</taxon>
        <taxon>Coleoptera</taxon>
        <taxon>Polyphaga</taxon>
        <taxon>Scarabaeiformia</taxon>
        <taxon>Scarabaeidae</taxon>
        <taxon>Melolonthinae</taxon>
        <taxon>Holotrichia</taxon>
    </lineage>
</organism>
<accession>A0ACB9SNU4</accession>
<keyword evidence="1" id="KW-0540">Nuclease</keyword>
<evidence type="ECO:0000313" key="2">
    <source>
        <dbReference type="Proteomes" id="UP001056778"/>
    </source>
</evidence>
<evidence type="ECO:0000313" key="1">
    <source>
        <dbReference type="EMBL" id="KAI4457003.1"/>
    </source>
</evidence>